<gene>
    <name evidence="11" type="primary">mdtA_1</name>
    <name evidence="11" type="ORF">JGUZn3_00280</name>
</gene>
<evidence type="ECO:0000256" key="6">
    <source>
        <dbReference type="ARBA" id="ARBA00023136"/>
    </source>
</evidence>
<evidence type="ECO:0000313" key="11">
    <source>
        <dbReference type="EMBL" id="QNT77295.1"/>
    </source>
</evidence>
<dbReference type="InterPro" id="IPR058624">
    <property type="entry name" value="MdtA-like_HH"/>
</dbReference>
<evidence type="ECO:0000259" key="8">
    <source>
        <dbReference type="Pfam" id="PF25917"/>
    </source>
</evidence>
<evidence type="ECO:0000256" key="1">
    <source>
        <dbReference type="ARBA" id="ARBA00004236"/>
    </source>
</evidence>
<evidence type="ECO:0000259" key="10">
    <source>
        <dbReference type="Pfam" id="PF25967"/>
    </source>
</evidence>
<evidence type="ECO:0000259" key="9">
    <source>
        <dbReference type="Pfam" id="PF25944"/>
    </source>
</evidence>
<dbReference type="Pfam" id="PF25967">
    <property type="entry name" value="RND-MFP_C"/>
    <property type="match status" value="1"/>
</dbReference>
<dbReference type="InterPro" id="IPR006143">
    <property type="entry name" value="RND_pump_MFP"/>
</dbReference>
<evidence type="ECO:0000313" key="12">
    <source>
        <dbReference type="Proteomes" id="UP000516349"/>
    </source>
</evidence>
<dbReference type="Gene3D" id="2.40.420.20">
    <property type="match status" value="1"/>
</dbReference>
<organism evidence="11 12">
    <name type="scientific">Entomobacter blattae</name>
    <dbReference type="NCBI Taxonomy" id="2762277"/>
    <lineage>
        <taxon>Bacteria</taxon>
        <taxon>Pseudomonadati</taxon>
        <taxon>Pseudomonadota</taxon>
        <taxon>Alphaproteobacteria</taxon>
        <taxon>Acetobacterales</taxon>
        <taxon>Acetobacteraceae</taxon>
        <taxon>Entomobacter</taxon>
    </lineage>
</organism>
<dbReference type="InterPro" id="IPR058626">
    <property type="entry name" value="MdtA-like_b-barrel"/>
</dbReference>
<dbReference type="NCBIfam" id="TIGR01730">
    <property type="entry name" value="RND_mfp"/>
    <property type="match status" value="1"/>
</dbReference>
<name>A0A7H1NND5_9PROT</name>
<dbReference type="EMBL" id="CP060244">
    <property type="protein sequence ID" value="QNT77295.1"/>
    <property type="molecule type" value="Genomic_DNA"/>
</dbReference>
<reference evidence="11 12" key="1">
    <citation type="submission" date="2020-08" db="EMBL/GenBank/DDBJ databases">
        <title>Complete genome sequence of Entomobacter blattae G55GP.</title>
        <authorList>
            <person name="Poehlein A."/>
            <person name="Guzman J."/>
            <person name="Daniel R."/>
            <person name="Vilcinskas A."/>
        </authorList>
    </citation>
    <scope>NUCLEOTIDE SEQUENCE [LARGE SCALE GENOMIC DNA]</scope>
    <source>
        <strain evidence="11 12">G55GP</strain>
    </source>
</reference>
<feature type="domain" description="Multidrug resistance protein MdtA-like C-terminal permuted SH3" evidence="10">
    <location>
        <begin position="308"/>
        <end position="367"/>
    </location>
</feature>
<keyword evidence="12" id="KW-1185">Reference proteome</keyword>
<evidence type="ECO:0000259" key="7">
    <source>
        <dbReference type="Pfam" id="PF25876"/>
    </source>
</evidence>
<feature type="domain" description="Multidrug resistance protein MdtA-like barrel-sandwich hybrid" evidence="8">
    <location>
        <begin position="74"/>
        <end position="215"/>
    </location>
</feature>
<dbReference type="Gene3D" id="2.40.30.170">
    <property type="match status" value="1"/>
</dbReference>
<dbReference type="Pfam" id="PF25917">
    <property type="entry name" value="BSH_RND"/>
    <property type="match status" value="1"/>
</dbReference>
<proteinExistence type="inferred from homology"/>
<keyword evidence="3" id="KW-0813">Transport</keyword>
<dbReference type="InterPro" id="IPR058627">
    <property type="entry name" value="MdtA-like_C"/>
</dbReference>
<comment type="similarity">
    <text evidence="2">Belongs to the membrane fusion protein (MFP) (TC 8.A.1) family.</text>
</comment>
<protein>
    <submittedName>
        <fullName evidence="11">Multidrug resistance protein MdtA</fullName>
    </submittedName>
</protein>
<dbReference type="KEGG" id="ebla:JGUZn3_00280"/>
<keyword evidence="5" id="KW-0997">Cell inner membrane</keyword>
<dbReference type="Proteomes" id="UP000516349">
    <property type="component" value="Chromosome"/>
</dbReference>
<dbReference type="GO" id="GO:1990281">
    <property type="term" value="C:efflux pump complex"/>
    <property type="evidence" value="ECO:0007669"/>
    <property type="project" value="TreeGrafter"/>
</dbReference>
<feature type="domain" description="Multidrug resistance protein MdtA-like alpha-helical hairpin" evidence="7">
    <location>
        <begin position="115"/>
        <end position="183"/>
    </location>
</feature>
<dbReference type="GO" id="GO:0015562">
    <property type="term" value="F:efflux transmembrane transporter activity"/>
    <property type="evidence" value="ECO:0007669"/>
    <property type="project" value="TreeGrafter"/>
</dbReference>
<dbReference type="InterPro" id="IPR058625">
    <property type="entry name" value="MdtA-like_BSH"/>
</dbReference>
<accession>A0A7H1NND5</accession>
<keyword evidence="6" id="KW-0472">Membrane</keyword>
<dbReference type="Pfam" id="PF25876">
    <property type="entry name" value="HH_MFP_RND"/>
    <property type="match status" value="1"/>
</dbReference>
<dbReference type="Gene3D" id="2.40.50.100">
    <property type="match status" value="1"/>
</dbReference>
<evidence type="ECO:0000256" key="4">
    <source>
        <dbReference type="ARBA" id="ARBA00022475"/>
    </source>
</evidence>
<dbReference type="SUPFAM" id="SSF111369">
    <property type="entry name" value="HlyD-like secretion proteins"/>
    <property type="match status" value="1"/>
</dbReference>
<feature type="domain" description="Multidrug resistance protein MdtA-like beta-barrel" evidence="9">
    <location>
        <begin position="220"/>
        <end position="302"/>
    </location>
</feature>
<comment type="subcellular location">
    <subcellularLocation>
        <location evidence="1">Cell membrane</location>
    </subcellularLocation>
</comment>
<evidence type="ECO:0000256" key="5">
    <source>
        <dbReference type="ARBA" id="ARBA00022519"/>
    </source>
</evidence>
<evidence type="ECO:0000256" key="3">
    <source>
        <dbReference type="ARBA" id="ARBA00022448"/>
    </source>
</evidence>
<dbReference type="Gene3D" id="1.10.287.470">
    <property type="entry name" value="Helix hairpin bin"/>
    <property type="match status" value="1"/>
</dbReference>
<dbReference type="AlphaFoldDB" id="A0A7H1NND5"/>
<evidence type="ECO:0000256" key="2">
    <source>
        <dbReference type="ARBA" id="ARBA00009477"/>
    </source>
</evidence>
<dbReference type="RefSeq" id="WP_203413791.1">
    <property type="nucleotide sequence ID" value="NZ_CP060244.1"/>
</dbReference>
<dbReference type="Pfam" id="PF25944">
    <property type="entry name" value="Beta-barrel_RND"/>
    <property type="match status" value="1"/>
</dbReference>
<keyword evidence="4" id="KW-1003">Cell membrane</keyword>
<dbReference type="PANTHER" id="PTHR30469">
    <property type="entry name" value="MULTIDRUG RESISTANCE PROTEIN MDTA"/>
    <property type="match status" value="1"/>
</dbReference>
<sequence>MLSSPRHKKTFFWLVLAFLVCLLLAFLFFRQSFTTSSQKHSYSQEAQPVGTASALIGDMPVILSELGTVVPITNVTVQTRVSGHLLKVYFHEGDYVKKGDLLALIDPRPFEASKAQYEGTLESDTAQLEQAKLDSARYQKLMHQNSIASQTAQDQQYKVAQLKGQIKVDQALIQQQKLNIMYSHVTAPVEGRVGIRQVDAGNYVTAGQSGGLVILTQMQPISVILTVPEKHIQPIVEQLRLSKKLTVEAWDSSNTKKLAKGTTEVLDSQIDTSTGTVRMRAIFDNTDTRLFPNEFVNAHILLKTLSKVILLPTRSLQTGPDGQFVYVVKPDHTIEVRPVNTGESYNGNTVITSGIKANEMVVTDGTDHLKTGIKVSVANPAPLKEPSASKQPLPTH</sequence>
<dbReference type="PANTHER" id="PTHR30469:SF12">
    <property type="entry name" value="MULTIDRUG RESISTANCE PROTEIN MDTA"/>
    <property type="match status" value="1"/>
</dbReference>